<evidence type="ECO:0000256" key="1">
    <source>
        <dbReference type="ARBA" id="ARBA00023172"/>
    </source>
</evidence>
<dbReference type="SUPFAM" id="SSF56349">
    <property type="entry name" value="DNA breaking-rejoining enzymes"/>
    <property type="match status" value="1"/>
</dbReference>
<dbReference type="EMBL" id="JAUSZI010000002">
    <property type="protein sequence ID" value="MDQ1031312.1"/>
    <property type="molecule type" value="Genomic_DNA"/>
</dbReference>
<keyword evidence="1" id="KW-0233">DNA recombination</keyword>
<dbReference type="Proteomes" id="UP001230328">
    <property type="component" value="Unassembled WGS sequence"/>
</dbReference>
<dbReference type="InterPro" id="IPR013762">
    <property type="entry name" value="Integrase-like_cat_sf"/>
</dbReference>
<name>A0ABU0T6V4_9ACTN</name>
<evidence type="ECO:0000313" key="3">
    <source>
        <dbReference type="Proteomes" id="UP001230328"/>
    </source>
</evidence>
<evidence type="ECO:0008006" key="4">
    <source>
        <dbReference type="Google" id="ProtNLM"/>
    </source>
</evidence>
<dbReference type="InterPro" id="IPR011010">
    <property type="entry name" value="DNA_brk_join_enz"/>
</dbReference>
<comment type="caution">
    <text evidence="2">The sequence shown here is derived from an EMBL/GenBank/DDBJ whole genome shotgun (WGS) entry which is preliminary data.</text>
</comment>
<accession>A0ABU0T6V4</accession>
<proteinExistence type="predicted"/>
<protein>
    <recommendedName>
        <fullName evidence="4">Integrase</fullName>
    </recommendedName>
</protein>
<organism evidence="2 3">
    <name type="scientific">Streptomyces umbrinus</name>
    <dbReference type="NCBI Taxonomy" id="67370"/>
    <lineage>
        <taxon>Bacteria</taxon>
        <taxon>Bacillati</taxon>
        <taxon>Actinomycetota</taxon>
        <taxon>Actinomycetes</taxon>
        <taxon>Kitasatosporales</taxon>
        <taxon>Streptomycetaceae</taxon>
        <taxon>Streptomyces</taxon>
        <taxon>Streptomyces phaeochromogenes group</taxon>
    </lineage>
</organism>
<evidence type="ECO:0000313" key="2">
    <source>
        <dbReference type="EMBL" id="MDQ1031312.1"/>
    </source>
</evidence>
<dbReference type="Gene3D" id="1.10.443.10">
    <property type="entry name" value="Intergrase catalytic core"/>
    <property type="match status" value="1"/>
</dbReference>
<gene>
    <name evidence="2" type="ORF">QF035_008894</name>
</gene>
<sequence length="175" mass="19874">MLAACPDTLASLRDRVLGHLGYYCRGRRSELARFRIASVEDVGPGLLVVRKWTSKNDKNDQGREYEIDDPDAVADIQRWIGELNKRGQGDPRMPLLRRVNKGEDLDPVSRVPADLGRLGYSAGEIKEITGDWSSTEQVEKYRRMGRRRAGKPADERRSKVISELRELRTEVQPVA</sequence>
<keyword evidence="3" id="KW-1185">Reference proteome</keyword>
<reference evidence="2 3" key="1">
    <citation type="submission" date="2023-07" db="EMBL/GenBank/DDBJ databases">
        <title>Comparative genomics of wheat-associated soil bacteria to identify genetic determinants of phenazine resistance.</title>
        <authorList>
            <person name="Mouncey N."/>
        </authorList>
    </citation>
    <scope>NUCLEOTIDE SEQUENCE [LARGE SCALE GENOMIC DNA]</scope>
    <source>
        <strain evidence="2 3">V2I4</strain>
    </source>
</reference>